<proteinExistence type="predicted"/>
<feature type="chain" id="PRO_5046577455" description="Chitinase" evidence="1">
    <location>
        <begin position="19"/>
        <end position="426"/>
    </location>
</feature>
<dbReference type="InterPro" id="IPR017853">
    <property type="entry name" value="GH"/>
</dbReference>
<gene>
    <name evidence="2" type="ORF">Q8F55_002765</name>
</gene>
<evidence type="ECO:0000313" key="3">
    <source>
        <dbReference type="Proteomes" id="UP001565368"/>
    </source>
</evidence>
<dbReference type="InterPro" id="IPR001579">
    <property type="entry name" value="Glyco_hydro_18_chit_AS"/>
</dbReference>
<dbReference type="EMBL" id="JBBXJM010000002">
    <property type="protein sequence ID" value="KAL1411798.1"/>
    <property type="molecule type" value="Genomic_DNA"/>
</dbReference>
<evidence type="ECO:0000313" key="2">
    <source>
        <dbReference type="EMBL" id="KAL1411798.1"/>
    </source>
</evidence>
<evidence type="ECO:0008006" key="4">
    <source>
        <dbReference type="Google" id="ProtNLM"/>
    </source>
</evidence>
<keyword evidence="1" id="KW-0732">Signal</keyword>
<keyword evidence="3" id="KW-1185">Reference proteome</keyword>
<dbReference type="Proteomes" id="UP001565368">
    <property type="component" value="Unassembled WGS sequence"/>
</dbReference>
<dbReference type="GeneID" id="95983808"/>
<sequence length="426" mass="43901">MLLTTLVSLLSLSSLVVASPVAPAAAPEKRGFPFSAPHYSLYINDIIPYDSWPLADKIKPYNRVLLAFWESKGAQAAPVSWEGFTDAQRQAILTNYHDNGIALMVSAFSDDDHIVSNKADPVATAQSIGAWVKKYNVDGVDIDYEDFKPLQEDPAGSLAWLTAFHNELATQLPLSDYAISSTPSAWMYGSAFGGIDSVYCKLHAAVGSKISWYALQLYNGQPGAWNTCENTYWNSAKPDFLSVNQISQNCGIPLSQITIGKLWSQADSATAGSADELPTPVEFATCLNQFKANNNYPLTGIMVWAAHLDNWVSAAPLDKAHTQGGAINFLSDTLSALSSAPVANSSTSASGSASASGASASGGASGAAGAASGAAGSASGTKAAGASGSNASAAAASGKPTSGASPVTAAGGLTLVLATVACILLF</sequence>
<comment type="caution">
    <text evidence="2">The sequence shown here is derived from an EMBL/GenBank/DDBJ whole genome shotgun (WGS) entry which is preliminary data.</text>
</comment>
<accession>A0ABR3QBQ8</accession>
<name>A0ABR3QBQ8_9TREE</name>
<dbReference type="RefSeq" id="XP_069211742.1">
    <property type="nucleotide sequence ID" value="XM_069351356.1"/>
</dbReference>
<evidence type="ECO:0000256" key="1">
    <source>
        <dbReference type="SAM" id="SignalP"/>
    </source>
</evidence>
<protein>
    <recommendedName>
        <fullName evidence="4">Chitinase</fullName>
    </recommendedName>
</protein>
<reference evidence="2 3" key="1">
    <citation type="submission" date="2023-08" db="EMBL/GenBank/DDBJ databases">
        <title>Annotated Genome Sequence of Vanrija albida AlHP1.</title>
        <authorList>
            <person name="Herzog R."/>
        </authorList>
    </citation>
    <scope>NUCLEOTIDE SEQUENCE [LARGE SCALE GENOMIC DNA]</scope>
    <source>
        <strain evidence="2 3">AlHP1</strain>
    </source>
</reference>
<feature type="signal peptide" evidence="1">
    <location>
        <begin position="1"/>
        <end position="18"/>
    </location>
</feature>
<dbReference type="Gene3D" id="3.20.20.80">
    <property type="entry name" value="Glycosidases"/>
    <property type="match status" value="1"/>
</dbReference>
<organism evidence="2 3">
    <name type="scientific">Vanrija albida</name>
    <dbReference type="NCBI Taxonomy" id="181172"/>
    <lineage>
        <taxon>Eukaryota</taxon>
        <taxon>Fungi</taxon>
        <taxon>Dikarya</taxon>
        <taxon>Basidiomycota</taxon>
        <taxon>Agaricomycotina</taxon>
        <taxon>Tremellomycetes</taxon>
        <taxon>Trichosporonales</taxon>
        <taxon>Trichosporonaceae</taxon>
        <taxon>Vanrija</taxon>
    </lineage>
</organism>
<dbReference type="SUPFAM" id="SSF51445">
    <property type="entry name" value="(Trans)glycosidases"/>
    <property type="match status" value="1"/>
</dbReference>
<dbReference type="PROSITE" id="PS01095">
    <property type="entry name" value="GH18_1"/>
    <property type="match status" value="1"/>
</dbReference>